<reference evidence="1 2" key="1">
    <citation type="submission" date="2022-03" db="EMBL/GenBank/DDBJ databases">
        <title>Novel taxa within the pig intestine.</title>
        <authorList>
            <person name="Wylensek D."/>
            <person name="Bishof K."/>
            <person name="Afrizal A."/>
            <person name="Clavel T."/>
        </authorList>
    </citation>
    <scope>NUCLEOTIDE SEQUENCE [LARGE SCALE GENOMIC DNA]</scope>
    <source>
        <strain evidence="1 2">Cla-KB-P134</strain>
    </source>
</reference>
<proteinExistence type="predicted"/>
<dbReference type="RefSeq" id="WP_320325566.1">
    <property type="nucleotide sequence ID" value="NZ_JALBUS010000006.1"/>
</dbReference>
<dbReference type="SUPFAM" id="SSF50475">
    <property type="entry name" value="FMN-binding split barrel"/>
    <property type="match status" value="1"/>
</dbReference>
<comment type="caution">
    <text evidence="1">The sequence shown here is derived from an EMBL/GenBank/DDBJ whole genome shotgun (WGS) entry which is preliminary data.</text>
</comment>
<keyword evidence="2" id="KW-1185">Reference proteome</keyword>
<protein>
    <submittedName>
        <fullName evidence="1">Uncharacterized protein</fullName>
    </submittedName>
</protein>
<accession>A0ABU4WL31</accession>
<name>A0ABU4WL31_9FIRM</name>
<dbReference type="EMBL" id="JALBUS010000006">
    <property type="protein sequence ID" value="MDX8417271.1"/>
    <property type="molecule type" value="Genomic_DNA"/>
</dbReference>
<sequence>MKNPKIELSAIQKDQWVRVQAEVVLDPDEDVQREMLEAFPEQKESYAVGDGNMACFYLKNASATFYSFKESPHTIKF</sequence>
<dbReference type="InterPro" id="IPR012349">
    <property type="entry name" value="Split_barrel_FMN-bd"/>
</dbReference>
<organism evidence="1 2">
    <name type="scientific">Absicoccus intestinalis</name>
    <dbReference type="NCBI Taxonomy" id="2926319"/>
    <lineage>
        <taxon>Bacteria</taxon>
        <taxon>Bacillati</taxon>
        <taxon>Bacillota</taxon>
        <taxon>Erysipelotrichia</taxon>
        <taxon>Erysipelotrichales</taxon>
        <taxon>Erysipelotrichaceae</taxon>
        <taxon>Absicoccus</taxon>
    </lineage>
</organism>
<dbReference type="Gene3D" id="2.30.110.10">
    <property type="entry name" value="Electron Transport, Fmn-binding Protein, Chain A"/>
    <property type="match status" value="1"/>
</dbReference>
<dbReference type="Proteomes" id="UP001285244">
    <property type="component" value="Unassembled WGS sequence"/>
</dbReference>
<gene>
    <name evidence="1" type="ORF">MOZ64_05365</name>
</gene>
<evidence type="ECO:0000313" key="2">
    <source>
        <dbReference type="Proteomes" id="UP001285244"/>
    </source>
</evidence>
<evidence type="ECO:0000313" key="1">
    <source>
        <dbReference type="EMBL" id="MDX8417271.1"/>
    </source>
</evidence>